<evidence type="ECO:0000256" key="2">
    <source>
        <dbReference type="ARBA" id="ARBA00022747"/>
    </source>
</evidence>
<comment type="similarity">
    <text evidence="1">Belongs to the type-I restriction system S methylase family.</text>
</comment>
<evidence type="ECO:0000256" key="3">
    <source>
        <dbReference type="ARBA" id="ARBA00023125"/>
    </source>
</evidence>
<keyword evidence="3" id="KW-0238">DNA-binding</keyword>
<organism evidence="5 6">
    <name type="scientific">Psittacicella hinzii</name>
    <dbReference type="NCBI Taxonomy" id="2028575"/>
    <lineage>
        <taxon>Bacteria</taxon>
        <taxon>Pseudomonadati</taxon>
        <taxon>Pseudomonadota</taxon>
        <taxon>Gammaproteobacteria</taxon>
        <taxon>Pasteurellales</taxon>
        <taxon>Psittacicellaceae</taxon>
        <taxon>Psittacicella</taxon>
    </lineage>
</organism>
<evidence type="ECO:0000256" key="1">
    <source>
        <dbReference type="ARBA" id="ARBA00010923"/>
    </source>
</evidence>
<sequence length="190" mass="21588">MPLRFKGFTQPWQRTKLVDLASKITMGQFPQSSNYTTNPQDYILVQGNSDIVEQRIVPRTYTTQITKQAQVGDLIFTVRAQVGGMAITEYPVVLGRGVCAIASENKFLYYALQAYKQQGHWELLASGTIFASITSSQLKNITLAYPEVEEQEKIINLFEQVYQLIAQTDQLVHLYEQQKFILMQALIAKS</sequence>
<gene>
    <name evidence="5" type="ORF">CKF58_03790</name>
</gene>
<dbReference type="InterPro" id="IPR000055">
    <property type="entry name" value="Restrct_endonuc_typeI_TRD"/>
</dbReference>
<keyword evidence="2" id="KW-0680">Restriction system</keyword>
<dbReference type="OrthoDB" id="9798929at2"/>
<accession>A0A3A1YMF3</accession>
<dbReference type="InterPro" id="IPR052021">
    <property type="entry name" value="Type-I_RS_S_subunit"/>
</dbReference>
<name>A0A3A1YMF3_9GAMM</name>
<dbReference type="GO" id="GO:0009307">
    <property type="term" value="P:DNA restriction-modification system"/>
    <property type="evidence" value="ECO:0007669"/>
    <property type="project" value="UniProtKB-KW"/>
</dbReference>
<dbReference type="EMBL" id="NRJG01000060">
    <property type="protein sequence ID" value="RIY38636.1"/>
    <property type="molecule type" value="Genomic_DNA"/>
</dbReference>
<evidence type="ECO:0000259" key="4">
    <source>
        <dbReference type="Pfam" id="PF01420"/>
    </source>
</evidence>
<dbReference type="AlphaFoldDB" id="A0A3A1YMF3"/>
<dbReference type="SUPFAM" id="SSF116734">
    <property type="entry name" value="DNA methylase specificity domain"/>
    <property type="match status" value="1"/>
</dbReference>
<evidence type="ECO:0000313" key="5">
    <source>
        <dbReference type="EMBL" id="RIY38636.1"/>
    </source>
</evidence>
<dbReference type="Gene3D" id="3.90.220.20">
    <property type="entry name" value="DNA methylase specificity domains"/>
    <property type="match status" value="1"/>
</dbReference>
<feature type="domain" description="Type I restriction modification DNA specificity" evidence="4">
    <location>
        <begin position="11"/>
        <end position="166"/>
    </location>
</feature>
<proteinExistence type="inferred from homology"/>
<evidence type="ECO:0000313" key="6">
    <source>
        <dbReference type="Proteomes" id="UP000265916"/>
    </source>
</evidence>
<dbReference type="Proteomes" id="UP000265916">
    <property type="component" value="Unassembled WGS sequence"/>
</dbReference>
<reference evidence="5 6" key="1">
    <citation type="submission" date="2017-08" db="EMBL/GenBank/DDBJ databases">
        <title>Reclassification of Bisgaard taxon 37 and 44.</title>
        <authorList>
            <person name="Christensen H."/>
        </authorList>
    </citation>
    <scope>NUCLEOTIDE SEQUENCE [LARGE SCALE GENOMIC DNA]</scope>
    <source>
        <strain evidence="5 6">111</strain>
    </source>
</reference>
<dbReference type="GO" id="GO:0003677">
    <property type="term" value="F:DNA binding"/>
    <property type="evidence" value="ECO:0007669"/>
    <property type="project" value="UniProtKB-KW"/>
</dbReference>
<protein>
    <recommendedName>
        <fullName evidence="4">Type I restriction modification DNA specificity domain-containing protein</fullName>
    </recommendedName>
</protein>
<dbReference type="RefSeq" id="WP_119531132.1">
    <property type="nucleotide sequence ID" value="NZ_JBHSSP010000022.1"/>
</dbReference>
<keyword evidence="6" id="KW-1185">Reference proteome</keyword>
<dbReference type="InterPro" id="IPR044946">
    <property type="entry name" value="Restrct_endonuc_typeI_TRD_sf"/>
</dbReference>
<dbReference type="PANTHER" id="PTHR30408">
    <property type="entry name" value="TYPE-1 RESTRICTION ENZYME ECOKI SPECIFICITY PROTEIN"/>
    <property type="match status" value="1"/>
</dbReference>
<dbReference type="PANTHER" id="PTHR30408:SF12">
    <property type="entry name" value="TYPE I RESTRICTION ENZYME MJAVIII SPECIFICITY SUBUNIT"/>
    <property type="match status" value="1"/>
</dbReference>
<comment type="caution">
    <text evidence="5">The sequence shown here is derived from an EMBL/GenBank/DDBJ whole genome shotgun (WGS) entry which is preliminary data.</text>
</comment>
<dbReference type="Pfam" id="PF01420">
    <property type="entry name" value="Methylase_S"/>
    <property type="match status" value="1"/>
</dbReference>